<feature type="transmembrane region" description="Helical" evidence="10">
    <location>
        <begin position="122"/>
        <end position="145"/>
    </location>
</feature>
<dbReference type="GO" id="GO:1902600">
    <property type="term" value="P:proton transmembrane transport"/>
    <property type="evidence" value="ECO:0007669"/>
    <property type="project" value="InterPro"/>
</dbReference>
<comment type="similarity">
    <text evidence="9">Belongs to the monovalent cation:proton antiporter 2 (CPA2) transporter (TC 2.A.37) family. CHX (TC 2.A.37.4) subfamily.</text>
</comment>
<evidence type="ECO:0000256" key="7">
    <source>
        <dbReference type="ARBA" id="ARBA00023065"/>
    </source>
</evidence>
<dbReference type="InterPro" id="IPR057291">
    <property type="entry name" value="CHX17_2nd"/>
</dbReference>
<keyword evidence="15" id="KW-1185">Reference proteome</keyword>
<evidence type="ECO:0000259" key="13">
    <source>
        <dbReference type="Pfam" id="PF23259"/>
    </source>
</evidence>
<dbReference type="GO" id="GO:0015297">
    <property type="term" value="F:antiporter activity"/>
    <property type="evidence" value="ECO:0007669"/>
    <property type="project" value="InterPro"/>
</dbReference>
<evidence type="ECO:0000256" key="5">
    <source>
        <dbReference type="ARBA" id="ARBA00022958"/>
    </source>
</evidence>
<sequence>MQVGLFLSNMPFIRKQTNGGEIQKTLTYIVEGGMICHMFVVGLEIDPHIFLQIPPREAKVACSGVLTTFVIGCLLTPFLNFPETQNVAFNICLAVILSGTASPLLARLITDLKIGKSDIGRFVVSAGVHSDLVSTLLICIGFIIFDPFNNFYYRYSKNILRMTSLIVIETVLAAKVTPLLMNWVNRENPDGKSMKGSHLVVSVAFVVMICCFSPVLGDYNSVLSAFLAGLFMPREGRIAKMIIGKVNYFFATIFYPLFFFWVGTEAPLSQFGAGHIGTWAKLFFLYLIATIGKVLGSVVSGMMLGFHWQESIEIGLLLNIKGHFQVYLAIIASNMKLSSISTSISMVFVTLLTIVYLPYVVTNIIDRARKRSPTQRMALQWHSPANELRILLCIHGSQSVSSVTNFIEISRGLADPGVMVFLTDVIELTDRIAVTLTHSDGVDGLTVTDPTVVGMREQITNAVNDYLSKDGDGINIKRMLALSTMNSMQQDICILAEDLMVSLIVLPFHKQQEEGGRLNFGLPGFRHVNRKVLRNAPCSVGILVDRGFGTITISRTTISLYAAVIFIGGKDDREALAYAGRVACHPGVKLTVIRFLLEACGDSVSSRITIAKANTTEYQEEMKLDDECFAEFYDRHVAGGHVAYMEKYLVNSGQTFSTLRSLEGQYGLIIVGRGGRVNSVLTVGMNDWEECPELGPIGDILSASDYSTTASVLIIQQHNLRGELDGLHDEFSIM</sequence>
<dbReference type="GO" id="GO:0006813">
    <property type="term" value="P:potassium ion transport"/>
    <property type="evidence" value="ECO:0007669"/>
    <property type="project" value="UniProtKB-KW"/>
</dbReference>
<dbReference type="GO" id="GO:0016020">
    <property type="term" value="C:membrane"/>
    <property type="evidence" value="ECO:0007669"/>
    <property type="project" value="UniProtKB-SubCell"/>
</dbReference>
<dbReference type="InterPro" id="IPR050794">
    <property type="entry name" value="CPA2_transporter"/>
</dbReference>
<feature type="domain" description="Cation/H(+) antiporter central" evidence="12">
    <location>
        <begin position="424"/>
        <end position="550"/>
    </location>
</feature>
<dbReference type="GO" id="GO:0012505">
    <property type="term" value="C:endomembrane system"/>
    <property type="evidence" value="ECO:0007669"/>
    <property type="project" value="TreeGrafter"/>
</dbReference>
<evidence type="ECO:0000256" key="3">
    <source>
        <dbReference type="ARBA" id="ARBA00022538"/>
    </source>
</evidence>
<dbReference type="Pfam" id="PF00999">
    <property type="entry name" value="Na_H_Exchanger"/>
    <property type="match status" value="1"/>
</dbReference>
<evidence type="ECO:0000256" key="6">
    <source>
        <dbReference type="ARBA" id="ARBA00022989"/>
    </source>
</evidence>
<dbReference type="EMBL" id="OU503037">
    <property type="protein sequence ID" value="CAI9755704.1"/>
    <property type="molecule type" value="Genomic_DNA"/>
</dbReference>
<reference evidence="14" key="1">
    <citation type="submission" date="2023-05" db="EMBL/GenBank/DDBJ databases">
        <authorList>
            <person name="Huff M."/>
        </authorList>
    </citation>
    <scope>NUCLEOTIDE SEQUENCE</scope>
</reference>
<keyword evidence="4 10" id="KW-0812">Transmembrane</keyword>
<feature type="transmembrane region" description="Helical" evidence="10">
    <location>
        <begin position="60"/>
        <end position="81"/>
    </location>
</feature>
<dbReference type="GO" id="GO:0006885">
    <property type="term" value="P:regulation of pH"/>
    <property type="evidence" value="ECO:0007669"/>
    <property type="project" value="TreeGrafter"/>
</dbReference>
<accession>A0AAD1YSE6</accession>
<evidence type="ECO:0000313" key="14">
    <source>
        <dbReference type="EMBL" id="CAI9755704.1"/>
    </source>
</evidence>
<evidence type="ECO:0000256" key="9">
    <source>
        <dbReference type="ARBA" id="ARBA00038341"/>
    </source>
</evidence>
<evidence type="ECO:0000256" key="1">
    <source>
        <dbReference type="ARBA" id="ARBA00004141"/>
    </source>
</evidence>
<keyword evidence="5" id="KW-0630">Potassium</keyword>
<feature type="transmembrane region" description="Helical" evidence="10">
    <location>
        <begin position="283"/>
        <end position="304"/>
    </location>
</feature>
<dbReference type="Pfam" id="PF23259">
    <property type="entry name" value="CHX17_C"/>
    <property type="match status" value="1"/>
</dbReference>
<dbReference type="Proteomes" id="UP000834106">
    <property type="component" value="Chromosome 2"/>
</dbReference>
<gene>
    <name evidence="14" type="ORF">FPE_LOCUS3135</name>
</gene>
<feature type="transmembrane region" description="Helical" evidence="10">
    <location>
        <begin position="340"/>
        <end position="361"/>
    </location>
</feature>
<keyword evidence="8 10" id="KW-0472">Membrane</keyword>
<feature type="transmembrane region" description="Helical" evidence="10">
    <location>
        <begin position="196"/>
        <end position="216"/>
    </location>
</feature>
<feature type="transmembrane region" description="Helical" evidence="10">
    <location>
        <begin position="316"/>
        <end position="334"/>
    </location>
</feature>
<feature type="domain" description="Cation/H+ exchanger transmembrane" evidence="11">
    <location>
        <begin position="3"/>
        <end position="355"/>
    </location>
</feature>
<evidence type="ECO:0000256" key="8">
    <source>
        <dbReference type="ARBA" id="ARBA00023136"/>
    </source>
</evidence>
<dbReference type="InterPro" id="IPR057290">
    <property type="entry name" value="CHX17_C"/>
</dbReference>
<comment type="subcellular location">
    <subcellularLocation>
        <location evidence="1">Membrane</location>
        <topology evidence="1">Multi-pass membrane protein</topology>
    </subcellularLocation>
</comment>
<dbReference type="InterPro" id="IPR038770">
    <property type="entry name" value="Na+/solute_symporter_sf"/>
</dbReference>
<protein>
    <recommendedName>
        <fullName evidence="16">Cation/H+ exchanger domain-containing protein</fullName>
    </recommendedName>
</protein>
<evidence type="ECO:0008006" key="16">
    <source>
        <dbReference type="Google" id="ProtNLM"/>
    </source>
</evidence>
<dbReference type="InterPro" id="IPR006153">
    <property type="entry name" value="Cation/H_exchanger_TM"/>
</dbReference>
<feature type="transmembrane region" description="Helical" evidence="10">
    <location>
        <begin position="246"/>
        <end position="263"/>
    </location>
</feature>
<dbReference type="AlphaFoldDB" id="A0AAD1YSE6"/>
<keyword evidence="6 10" id="KW-1133">Transmembrane helix</keyword>
<dbReference type="Gene3D" id="1.20.1530.20">
    <property type="match status" value="1"/>
</dbReference>
<evidence type="ECO:0000313" key="15">
    <source>
        <dbReference type="Proteomes" id="UP000834106"/>
    </source>
</evidence>
<keyword evidence="2" id="KW-0813">Transport</keyword>
<evidence type="ECO:0000256" key="10">
    <source>
        <dbReference type="SAM" id="Phobius"/>
    </source>
</evidence>
<feature type="transmembrane region" description="Helical" evidence="10">
    <location>
        <begin position="87"/>
        <end position="110"/>
    </location>
</feature>
<dbReference type="Pfam" id="PF23256">
    <property type="entry name" value="CHX17_2nd"/>
    <property type="match status" value="1"/>
</dbReference>
<dbReference type="PANTHER" id="PTHR32468">
    <property type="entry name" value="CATION/H + ANTIPORTER"/>
    <property type="match status" value="1"/>
</dbReference>
<evidence type="ECO:0000259" key="12">
    <source>
        <dbReference type="Pfam" id="PF23256"/>
    </source>
</evidence>
<evidence type="ECO:0000259" key="11">
    <source>
        <dbReference type="Pfam" id="PF00999"/>
    </source>
</evidence>
<feature type="domain" description="Cation/H(+) antiporter C-terminal" evidence="13">
    <location>
        <begin position="559"/>
        <end position="718"/>
    </location>
</feature>
<keyword evidence="7" id="KW-0406">Ion transport</keyword>
<evidence type="ECO:0000256" key="2">
    <source>
        <dbReference type="ARBA" id="ARBA00022448"/>
    </source>
</evidence>
<dbReference type="PANTHER" id="PTHR32468:SF145">
    <property type="entry name" value="CATION_H(+) ANTIPORTER 28"/>
    <property type="match status" value="1"/>
</dbReference>
<name>A0AAD1YSE6_9LAMI</name>
<organism evidence="14 15">
    <name type="scientific">Fraxinus pennsylvanica</name>
    <dbReference type="NCBI Taxonomy" id="56036"/>
    <lineage>
        <taxon>Eukaryota</taxon>
        <taxon>Viridiplantae</taxon>
        <taxon>Streptophyta</taxon>
        <taxon>Embryophyta</taxon>
        <taxon>Tracheophyta</taxon>
        <taxon>Spermatophyta</taxon>
        <taxon>Magnoliopsida</taxon>
        <taxon>eudicotyledons</taxon>
        <taxon>Gunneridae</taxon>
        <taxon>Pentapetalae</taxon>
        <taxon>asterids</taxon>
        <taxon>lamiids</taxon>
        <taxon>Lamiales</taxon>
        <taxon>Oleaceae</taxon>
        <taxon>Oleeae</taxon>
        <taxon>Fraxinus</taxon>
    </lineage>
</organism>
<proteinExistence type="inferred from homology"/>
<keyword evidence="3" id="KW-0633">Potassium transport</keyword>
<evidence type="ECO:0000256" key="4">
    <source>
        <dbReference type="ARBA" id="ARBA00022692"/>
    </source>
</evidence>
<feature type="transmembrane region" description="Helical" evidence="10">
    <location>
        <begin position="165"/>
        <end position="184"/>
    </location>
</feature>